<reference evidence="2" key="2">
    <citation type="submission" date="2010-05" db="EMBL/GenBank/DDBJ databases">
        <title>The Genome Sequence of Magnaporthe poae strain ATCC 64411.</title>
        <authorList>
            <consortium name="The Broad Institute Genome Sequencing Platform"/>
            <consortium name="Broad Institute Genome Sequencing Center for Infectious Disease"/>
            <person name="Ma L.-J."/>
            <person name="Dead R."/>
            <person name="Young S."/>
            <person name="Zeng Q."/>
            <person name="Koehrsen M."/>
            <person name="Alvarado L."/>
            <person name="Berlin A."/>
            <person name="Chapman S.B."/>
            <person name="Chen Z."/>
            <person name="Freedman E."/>
            <person name="Gellesch M."/>
            <person name="Goldberg J."/>
            <person name="Griggs A."/>
            <person name="Gujja S."/>
            <person name="Heilman E.R."/>
            <person name="Heiman D."/>
            <person name="Hepburn T."/>
            <person name="Howarth C."/>
            <person name="Jen D."/>
            <person name="Larson L."/>
            <person name="Mehta T."/>
            <person name="Neiman D."/>
            <person name="Pearson M."/>
            <person name="Roberts A."/>
            <person name="Saif S."/>
            <person name="Shea T."/>
            <person name="Shenoy N."/>
            <person name="Sisk P."/>
            <person name="Stolte C."/>
            <person name="Sykes S."/>
            <person name="Walk T."/>
            <person name="White J."/>
            <person name="Yandava C."/>
            <person name="Haas B."/>
            <person name="Nusbaum C."/>
            <person name="Birren B."/>
        </authorList>
    </citation>
    <scope>NUCLEOTIDE SEQUENCE</scope>
    <source>
        <strain evidence="2">ATCC 64411</strain>
    </source>
</reference>
<dbReference type="Proteomes" id="UP000011715">
    <property type="component" value="Unassembled WGS sequence"/>
</dbReference>
<reference evidence="3" key="5">
    <citation type="submission" date="2015-06" db="UniProtKB">
        <authorList>
            <consortium name="EnsemblFungi"/>
        </authorList>
    </citation>
    <scope>IDENTIFICATION</scope>
    <source>
        <strain evidence="3">ATCC 64411</strain>
    </source>
</reference>
<reference evidence="3" key="4">
    <citation type="journal article" date="2015" name="G3 (Bethesda)">
        <title>Genome sequences of three phytopathogenic species of the Magnaporthaceae family of fungi.</title>
        <authorList>
            <person name="Okagaki L.H."/>
            <person name="Nunes C.C."/>
            <person name="Sailsbery J."/>
            <person name="Clay B."/>
            <person name="Brown D."/>
            <person name="John T."/>
            <person name="Oh Y."/>
            <person name="Young N."/>
            <person name="Fitzgerald M."/>
            <person name="Haas B.J."/>
            <person name="Zeng Q."/>
            <person name="Young S."/>
            <person name="Adiconis X."/>
            <person name="Fan L."/>
            <person name="Levin J.Z."/>
            <person name="Mitchell T.K."/>
            <person name="Okubara P.A."/>
            <person name="Farman M.L."/>
            <person name="Kohn L.M."/>
            <person name="Birren B."/>
            <person name="Ma L.-J."/>
            <person name="Dean R.A."/>
        </authorList>
    </citation>
    <scope>NUCLEOTIDE SEQUENCE</scope>
    <source>
        <strain evidence="3">ATCC 64411 / 73-15</strain>
    </source>
</reference>
<keyword evidence="4" id="KW-1185">Reference proteome</keyword>
<evidence type="ECO:0000313" key="2">
    <source>
        <dbReference type="EMBL" id="KLU84899.1"/>
    </source>
</evidence>
<accession>A0A0C4DVD1</accession>
<evidence type="ECO:0000256" key="1">
    <source>
        <dbReference type="SAM" id="MobiDB-lite"/>
    </source>
</evidence>
<dbReference type="EMBL" id="ADBL01000929">
    <property type="status" value="NOT_ANNOTATED_CDS"/>
    <property type="molecule type" value="Genomic_DNA"/>
</dbReference>
<evidence type="ECO:0000313" key="3">
    <source>
        <dbReference type="EnsemblFungi" id="MAPG_03933T0"/>
    </source>
</evidence>
<dbReference type="EnsemblFungi" id="MAPG_03933T0">
    <property type="protein sequence ID" value="MAPG_03933T0"/>
    <property type="gene ID" value="MAPG_03933"/>
</dbReference>
<feature type="region of interest" description="Disordered" evidence="1">
    <location>
        <begin position="65"/>
        <end position="90"/>
    </location>
</feature>
<dbReference type="VEuPathDB" id="FungiDB:MAPG_03933"/>
<reference evidence="4" key="1">
    <citation type="submission" date="2010-05" db="EMBL/GenBank/DDBJ databases">
        <title>The genome sequence of Magnaporthe poae strain ATCC 64411.</title>
        <authorList>
            <person name="Ma L.-J."/>
            <person name="Dead R."/>
            <person name="Young S."/>
            <person name="Zeng Q."/>
            <person name="Koehrsen M."/>
            <person name="Alvarado L."/>
            <person name="Berlin A."/>
            <person name="Chapman S.B."/>
            <person name="Chen Z."/>
            <person name="Freedman E."/>
            <person name="Gellesch M."/>
            <person name="Goldberg J."/>
            <person name="Griggs A."/>
            <person name="Gujja S."/>
            <person name="Heilman E.R."/>
            <person name="Heiman D."/>
            <person name="Hepburn T."/>
            <person name="Howarth C."/>
            <person name="Jen D."/>
            <person name="Larson L."/>
            <person name="Mehta T."/>
            <person name="Neiman D."/>
            <person name="Pearson M."/>
            <person name="Roberts A."/>
            <person name="Saif S."/>
            <person name="Shea T."/>
            <person name="Shenoy N."/>
            <person name="Sisk P."/>
            <person name="Stolte C."/>
            <person name="Sykes S."/>
            <person name="Walk T."/>
            <person name="White J."/>
            <person name="Yandava C."/>
            <person name="Haas B."/>
            <person name="Nusbaum C."/>
            <person name="Birren B."/>
        </authorList>
    </citation>
    <scope>NUCLEOTIDE SEQUENCE [LARGE SCALE GENOMIC DNA]</scope>
    <source>
        <strain evidence="4">ATCC 64411 / 73-15</strain>
    </source>
</reference>
<dbReference type="EMBL" id="GL876968">
    <property type="protein sequence ID" value="KLU84899.1"/>
    <property type="molecule type" value="Genomic_DNA"/>
</dbReference>
<evidence type="ECO:0000313" key="4">
    <source>
        <dbReference type="Proteomes" id="UP000011715"/>
    </source>
</evidence>
<gene>
    <name evidence="2" type="ORF">MAPG_03933</name>
</gene>
<dbReference type="AlphaFoldDB" id="A0A0C4DVD1"/>
<sequence length="114" mass="12739">MHQTRMDPTILRRLRNVVDNAEMTEWEAPAKSRDAAKTEGYWPSIYWTGAATSQTSDSSMARILRESEEQGTGVSDHTHHHPRRPGPGLFRILPLDHGYADIAAPFARPDSAVS</sequence>
<organism evidence="3 4">
    <name type="scientific">Magnaporthiopsis poae (strain ATCC 64411 / 73-15)</name>
    <name type="common">Kentucky bluegrass fungus</name>
    <name type="synonym">Magnaporthe poae</name>
    <dbReference type="NCBI Taxonomy" id="644358"/>
    <lineage>
        <taxon>Eukaryota</taxon>
        <taxon>Fungi</taxon>
        <taxon>Dikarya</taxon>
        <taxon>Ascomycota</taxon>
        <taxon>Pezizomycotina</taxon>
        <taxon>Sordariomycetes</taxon>
        <taxon>Sordariomycetidae</taxon>
        <taxon>Magnaporthales</taxon>
        <taxon>Magnaporthaceae</taxon>
        <taxon>Magnaporthiopsis</taxon>
    </lineage>
</organism>
<reference evidence="2" key="3">
    <citation type="submission" date="2011-03" db="EMBL/GenBank/DDBJ databases">
        <title>Annotation of Magnaporthe poae ATCC 64411.</title>
        <authorList>
            <person name="Ma L.-J."/>
            <person name="Dead R."/>
            <person name="Young S.K."/>
            <person name="Zeng Q."/>
            <person name="Gargeya S."/>
            <person name="Fitzgerald M."/>
            <person name="Haas B."/>
            <person name="Abouelleil A."/>
            <person name="Alvarado L."/>
            <person name="Arachchi H.M."/>
            <person name="Berlin A."/>
            <person name="Brown A."/>
            <person name="Chapman S.B."/>
            <person name="Chen Z."/>
            <person name="Dunbar C."/>
            <person name="Freedman E."/>
            <person name="Gearin G."/>
            <person name="Gellesch M."/>
            <person name="Goldberg J."/>
            <person name="Griggs A."/>
            <person name="Gujja S."/>
            <person name="Heiman D."/>
            <person name="Howarth C."/>
            <person name="Larson L."/>
            <person name="Lui A."/>
            <person name="MacDonald P.J.P."/>
            <person name="Mehta T."/>
            <person name="Montmayeur A."/>
            <person name="Murphy C."/>
            <person name="Neiman D."/>
            <person name="Pearson M."/>
            <person name="Priest M."/>
            <person name="Roberts A."/>
            <person name="Saif S."/>
            <person name="Shea T."/>
            <person name="Shenoy N."/>
            <person name="Sisk P."/>
            <person name="Stolte C."/>
            <person name="Sykes S."/>
            <person name="Yandava C."/>
            <person name="Wortman J."/>
            <person name="Nusbaum C."/>
            <person name="Birren B."/>
        </authorList>
    </citation>
    <scope>NUCLEOTIDE SEQUENCE</scope>
    <source>
        <strain evidence="2">ATCC 64411</strain>
    </source>
</reference>
<protein>
    <submittedName>
        <fullName evidence="2 3">Uncharacterized protein</fullName>
    </submittedName>
</protein>
<name>A0A0C4DVD1_MAGP6</name>
<proteinExistence type="predicted"/>